<accession>A0A512NRM9</accession>
<reference evidence="2 3" key="1">
    <citation type="submission" date="2019-07" db="EMBL/GenBank/DDBJ databases">
        <title>Whole genome shotgun sequence of Reyranella soli NBRC 108950.</title>
        <authorList>
            <person name="Hosoyama A."/>
            <person name="Uohara A."/>
            <person name="Ohji S."/>
            <person name="Ichikawa N."/>
        </authorList>
    </citation>
    <scope>NUCLEOTIDE SEQUENCE [LARGE SCALE GENOMIC DNA]</scope>
    <source>
        <strain evidence="2 3">NBRC 108950</strain>
    </source>
</reference>
<dbReference type="EMBL" id="BKAJ01000238">
    <property type="protein sequence ID" value="GEP61610.1"/>
    <property type="molecule type" value="Genomic_DNA"/>
</dbReference>
<comment type="caution">
    <text evidence="2">The sequence shown here is derived from an EMBL/GenBank/DDBJ whole genome shotgun (WGS) entry which is preliminary data.</text>
</comment>
<evidence type="ECO:0000313" key="2">
    <source>
        <dbReference type="EMBL" id="GEP61610.1"/>
    </source>
</evidence>
<dbReference type="RefSeq" id="WP_170303819.1">
    <property type="nucleotide sequence ID" value="NZ_BKAJ01000238.1"/>
</dbReference>
<evidence type="ECO:0000313" key="3">
    <source>
        <dbReference type="Proteomes" id="UP000321058"/>
    </source>
</evidence>
<protein>
    <submittedName>
        <fullName evidence="2">Uncharacterized protein</fullName>
    </submittedName>
</protein>
<dbReference type="AlphaFoldDB" id="A0A512NRM9"/>
<dbReference type="Proteomes" id="UP000321058">
    <property type="component" value="Unassembled WGS sequence"/>
</dbReference>
<dbReference type="Pfam" id="PF11319">
    <property type="entry name" value="VasI"/>
    <property type="match status" value="1"/>
</dbReference>
<feature type="signal peptide" evidence="1">
    <location>
        <begin position="1"/>
        <end position="23"/>
    </location>
</feature>
<keyword evidence="1" id="KW-0732">Signal</keyword>
<dbReference type="InterPro" id="IPR017738">
    <property type="entry name" value="T6SS-assoc_VCA0118"/>
</dbReference>
<sequence>MERHQQALSVAVALALWAGAANAGSEPEQAAGREAWIPVEARNHITGTSGPAAVLFGLAQERGRQRPASLRVHCFDGVTTVHMDADGLRLAPWAVAVRLSLDGGRFVAGSWQASADGGGLELSGDRAIAFMSDLYGKAELRLAVVRPLSVPFVFTFAVSGAEPGLRPLAERCQWSAGPAISDAGR</sequence>
<proteinExistence type="predicted"/>
<organism evidence="2 3">
    <name type="scientific">Reyranella soli</name>
    <dbReference type="NCBI Taxonomy" id="1230389"/>
    <lineage>
        <taxon>Bacteria</taxon>
        <taxon>Pseudomonadati</taxon>
        <taxon>Pseudomonadota</taxon>
        <taxon>Alphaproteobacteria</taxon>
        <taxon>Hyphomicrobiales</taxon>
        <taxon>Reyranellaceae</taxon>
        <taxon>Reyranella</taxon>
    </lineage>
</organism>
<gene>
    <name evidence="2" type="ORF">RSO01_87760</name>
</gene>
<keyword evidence="3" id="KW-1185">Reference proteome</keyword>
<feature type="chain" id="PRO_5022057375" evidence="1">
    <location>
        <begin position="24"/>
        <end position="185"/>
    </location>
</feature>
<name>A0A512NRM9_9HYPH</name>
<evidence type="ECO:0000256" key="1">
    <source>
        <dbReference type="SAM" id="SignalP"/>
    </source>
</evidence>